<protein>
    <submittedName>
        <fullName evidence="1">Uncharacterized protein</fullName>
    </submittedName>
</protein>
<name>A0AAE0XYX0_9GAST</name>
<evidence type="ECO:0000313" key="2">
    <source>
        <dbReference type="Proteomes" id="UP001283361"/>
    </source>
</evidence>
<dbReference type="EMBL" id="JAWDGP010007302">
    <property type="protein sequence ID" value="KAK3726478.1"/>
    <property type="molecule type" value="Genomic_DNA"/>
</dbReference>
<accession>A0AAE0XYX0</accession>
<reference evidence="1" key="1">
    <citation type="journal article" date="2023" name="G3 (Bethesda)">
        <title>A reference genome for the long-term kleptoplast-retaining sea slug Elysia crispata morphotype clarki.</title>
        <authorList>
            <person name="Eastman K.E."/>
            <person name="Pendleton A.L."/>
            <person name="Shaikh M.A."/>
            <person name="Suttiyut T."/>
            <person name="Ogas R."/>
            <person name="Tomko P."/>
            <person name="Gavelis G."/>
            <person name="Widhalm J.R."/>
            <person name="Wisecaver J.H."/>
        </authorList>
    </citation>
    <scope>NUCLEOTIDE SEQUENCE</scope>
    <source>
        <strain evidence="1">ECLA1</strain>
    </source>
</reference>
<comment type="caution">
    <text evidence="1">The sequence shown here is derived from an EMBL/GenBank/DDBJ whole genome shotgun (WGS) entry which is preliminary data.</text>
</comment>
<proteinExistence type="predicted"/>
<organism evidence="1 2">
    <name type="scientific">Elysia crispata</name>
    <name type="common">lettuce slug</name>
    <dbReference type="NCBI Taxonomy" id="231223"/>
    <lineage>
        <taxon>Eukaryota</taxon>
        <taxon>Metazoa</taxon>
        <taxon>Spiralia</taxon>
        <taxon>Lophotrochozoa</taxon>
        <taxon>Mollusca</taxon>
        <taxon>Gastropoda</taxon>
        <taxon>Heterobranchia</taxon>
        <taxon>Euthyneura</taxon>
        <taxon>Panpulmonata</taxon>
        <taxon>Sacoglossa</taxon>
        <taxon>Placobranchoidea</taxon>
        <taxon>Plakobranchidae</taxon>
        <taxon>Elysia</taxon>
    </lineage>
</organism>
<keyword evidence="2" id="KW-1185">Reference proteome</keyword>
<dbReference type="AlphaFoldDB" id="A0AAE0XYX0"/>
<sequence length="86" mass="9688">MISTLRLLTAGALLRARPGLSAQQKKDLVIRHLGPDVWSELACQPDRETAEELLTTLKKVYGDRRPLNTLTMEFYHCSLYLANSST</sequence>
<dbReference type="Proteomes" id="UP001283361">
    <property type="component" value="Unassembled WGS sequence"/>
</dbReference>
<gene>
    <name evidence="1" type="ORF">RRG08_005082</name>
</gene>
<evidence type="ECO:0000313" key="1">
    <source>
        <dbReference type="EMBL" id="KAK3726478.1"/>
    </source>
</evidence>